<keyword evidence="8 12" id="KW-0274">FAD</keyword>
<dbReference type="InterPro" id="IPR024932">
    <property type="entry name" value="ApbE"/>
</dbReference>
<keyword evidence="13" id="KW-0472">Membrane</keyword>
<dbReference type="PIRSF" id="PIRSF006268">
    <property type="entry name" value="ApbE"/>
    <property type="match status" value="1"/>
</dbReference>
<comment type="similarity">
    <text evidence="2 12 13">Belongs to the ApbE family.</text>
</comment>
<dbReference type="Proteomes" id="UP000197717">
    <property type="component" value="Chromosome"/>
</dbReference>
<dbReference type="Pfam" id="PF02424">
    <property type="entry name" value="ApbE"/>
    <property type="match status" value="1"/>
</dbReference>
<evidence type="ECO:0000256" key="2">
    <source>
        <dbReference type="ARBA" id="ARBA00008282"/>
    </source>
</evidence>
<evidence type="ECO:0000256" key="13">
    <source>
        <dbReference type="RuleBase" id="RU363002"/>
    </source>
</evidence>
<keyword evidence="9 12" id="KW-0460">Magnesium</keyword>
<evidence type="ECO:0000313" key="15">
    <source>
        <dbReference type="Proteomes" id="UP000197717"/>
    </source>
</evidence>
<dbReference type="Gene3D" id="3.10.520.10">
    <property type="entry name" value="ApbE-like domains"/>
    <property type="match status" value="1"/>
</dbReference>
<evidence type="ECO:0000256" key="1">
    <source>
        <dbReference type="ARBA" id="ARBA00001946"/>
    </source>
</evidence>
<evidence type="ECO:0000256" key="10">
    <source>
        <dbReference type="ARBA" id="ARBA00031306"/>
    </source>
</evidence>
<dbReference type="EC" id="2.7.1.180" evidence="3 12"/>
<name>A0ABM6LW98_9GAMM</name>
<evidence type="ECO:0000256" key="7">
    <source>
        <dbReference type="ARBA" id="ARBA00022723"/>
    </source>
</evidence>
<comment type="function">
    <text evidence="13">Flavin transferase that catalyzes the transfer of the FMN moiety of FAD and its covalent binding to the hydroxyl group of a threonine residue in a target flavoprotein.</text>
</comment>
<dbReference type="GO" id="GO:0016740">
    <property type="term" value="F:transferase activity"/>
    <property type="evidence" value="ECO:0007669"/>
    <property type="project" value="UniProtKB-KW"/>
</dbReference>
<keyword evidence="13" id="KW-1003">Cell membrane</keyword>
<keyword evidence="7 12" id="KW-0479">Metal-binding</keyword>
<keyword evidence="5 12" id="KW-0285">Flavoprotein</keyword>
<protein>
    <recommendedName>
        <fullName evidence="4 12">FAD:protein FMN transferase</fullName>
        <ecNumber evidence="3 12">2.7.1.180</ecNumber>
    </recommendedName>
    <alternativeName>
        <fullName evidence="10 12">Flavin transferase</fullName>
    </alternativeName>
</protein>
<dbReference type="SUPFAM" id="SSF143631">
    <property type="entry name" value="ApbE-like"/>
    <property type="match status" value="1"/>
</dbReference>
<dbReference type="InterPro" id="IPR003374">
    <property type="entry name" value="ApbE-like_sf"/>
</dbReference>
<dbReference type="PROSITE" id="PS51257">
    <property type="entry name" value="PROKAR_LIPOPROTEIN"/>
    <property type="match status" value="1"/>
</dbReference>
<evidence type="ECO:0000256" key="6">
    <source>
        <dbReference type="ARBA" id="ARBA00022679"/>
    </source>
</evidence>
<accession>A0ABM6LW98</accession>
<organism evidence="14 15">
    <name type="scientific">Idiomarina piscisalsi</name>
    <dbReference type="NCBI Taxonomy" id="1096243"/>
    <lineage>
        <taxon>Bacteria</taxon>
        <taxon>Pseudomonadati</taxon>
        <taxon>Pseudomonadota</taxon>
        <taxon>Gammaproteobacteria</taxon>
        <taxon>Alteromonadales</taxon>
        <taxon>Idiomarinaceae</taxon>
        <taxon>Idiomarina</taxon>
    </lineage>
</organism>
<sequence>MMLSKLSIVKLWLALIGLAFLVSCLDAPERIEFRGETMGTTYSVVLFSKDPRHSADKIQTKVDTVLERVNAQMSTYDPNSELSQFNQLSSTSPVVISRDLERVVSRALEIARQTDGALDITVGPLVNLWGFGPNAKPEQQPTAEELSVISEKVGFEKLSVSNHQLIKSHPEMYVDLSTIAKGYGVDKVGNLMEQLGINQYLIEIGGEILAKGGKPADANWKLAIEKPISTERAVQEIVEFKEGALATSGDYRNYFEEEGRRYSHIIDPETGKPIQHNLVSVSVYADDTMSADAYATALLVMGTEKAKAFAEENQLAVMLISKTDEGFEEYASKWFKPLLVSNKQE</sequence>
<evidence type="ECO:0000256" key="11">
    <source>
        <dbReference type="ARBA" id="ARBA00048540"/>
    </source>
</evidence>
<comment type="catalytic activity">
    <reaction evidence="11 12 13">
        <text>L-threonyl-[protein] + FAD = FMN-L-threonyl-[protein] + AMP + H(+)</text>
        <dbReference type="Rhea" id="RHEA:36847"/>
        <dbReference type="Rhea" id="RHEA-COMP:11060"/>
        <dbReference type="Rhea" id="RHEA-COMP:11061"/>
        <dbReference type="ChEBI" id="CHEBI:15378"/>
        <dbReference type="ChEBI" id="CHEBI:30013"/>
        <dbReference type="ChEBI" id="CHEBI:57692"/>
        <dbReference type="ChEBI" id="CHEBI:74257"/>
        <dbReference type="ChEBI" id="CHEBI:456215"/>
        <dbReference type="EC" id="2.7.1.180"/>
    </reaction>
</comment>
<gene>
    <name evidence="14" type="ORF">CEW91_08615</name>
</gene>
<evidence type="ECO:0000256" key="12">
    <source>
        <dbReference type="PIRNR" id="PIRNR006268"/>
    </source>
</evidence>
<comment type="cofactor">
    <cofactor evidence="1 13">
        <name>Mg(2+)</name>
        <dbReference type="ChEBI" id="CHEBI:18420"/>
    </cofactor>
</comment>
<evidence type="ECO:0000256" key="4">
    <source>
        <dbReference type="ARBA" id="ARBA00016337"/>
    </source>
</evidence>
<evidence type="ECO:0000256" key="5">
    <source>
        <dbReference type="ARBA" id="ARBA00022630"/>
    </source>
</evidence>
<keyword evidence="13" id="KW-0449">Lipoprotein</keyword>
<keyword evidence="6 12" id="KW-0808">Transferase</keyword>
<keyword evidence="15" id="KW-1185">Reference proteome</keyword>
<evidence type="ECO:0000313" key="14">
    <source>
        <dbReference type="EMBL" id="ASG66945.1"/>
    </source>
</evidence>
<keyword evidence="13" id="KW-0997">Cell inner membrane</keyword>
<evidence type="ECO:0000256" key="9">
    <source>
        <dbReference type="ARBA" id="ARBA00022842"/>
    </source>
</evidence>
<dbReference type="EMBL" id="CP022133">
    <property type="protein sequence ID" value="ASG66945.1"/>
    <property type="molecule type" value="Genomic_DNA"/>
</dbReference>
<dbReference type="PANTHER" id="PTHR30040">
    <property type="entry name" value="THIAMINE BIOSYNTHESIS LIPOPROTEIN APBE"/>
    <property type="match status" value="1"/>
</dbReference>
<evidence type="ECO:0000256" key="3">
    <source>
        <dbReference type="ARBA" id="ARBA00011955"/>
    </source>
</evidence>
<comment type="subcellular location">
    <subcellularLocation>
        <location evidence="13">Cell inner membrane</location>
        <topology evidence="13">Lipid-anchor</topology>
        <orientation evidence="13">Periplasmic side</orientation>
    </subcellularLocation>
</comment>
<dbReference type="PANTHER" id="PTHR30040:SF2">
    <property type="entry name" value="FAD:PROTEIN FMN TRANSFERASE"/>
    <property type="match status" value="1"/>
</dbReference>
<proteinExistence type="inferred from homology"/>
<reference evidence="14 15" key="1">
    <citation type="submission" date="2017-06" db="EMBL/GenBank/DDBJ databases">
        <title>Complete genome sequence of Idiomarina piscisalsi strain 10PY1A isolated from soil of Soudi Arabia.</title>
        <authorList>
            <person name="Kim M.-C."/>
            <person name="Jung B.K."/>
            <person name="Budiyanto F."/>
            <person name="Nzila A."/>
            <person name="Shin J.-H."/>
        </authorList>
    </citation>
    <scope>NUCLEOTIDE SEQUENCE [LARGE SCALE GENOMIC DNA]</scope>
    <source>
        <strain evidence="14 15">10PY1A</strain>
    </source>
</reference>
<evidence type="ECO:0000256" key="8">
    <source>
        <dbReference type="ARBA" id="ARBA00022827"/>
    </source>
</evidence>